<organism evidence="2">
    <name type="scientific">marine sediment metagenome</name>
    <dbReference type="NCBI Taxonomy" id="412755"/>
    <lineage>
        <taxon>unclassified sequences</taxon>
        <taxon>metagenomes</taxon>
        <taxon>ecological metagenomes</taxon>
    </lineage>
</organism>
<dbReference type="EMBL" id="BARV01015013">
    <property type="protein sequence ID" value="GAI25837.1"/>
    <property type="molecule type" value="Genomic_DNA"/>
</dbReference>
<dbReference type="Pfam" id="PF13676">
    <property type="entry name" value="TIR_2"/>
    <property type="match status" value="1"/>
</dbReference>
<evidence type="ECO:0000259" key="1">
    <source>
        <dbReference type="Pfam" id="PF13676"/>
    </source>
</evidence>
<feature type="domain" description="TIR" evidence="1">
    <location>
        <begin position="13"/>
        <end position="90"/>
    </location>
</feature>
<accession>X1M2M1</accession>
<protein>
    <recommendedName>
        <fullName evidence="1">TIR domain-containing protein</fullName>
    </recommendedName>
</protein>
<dbReference type="InterPro" id="IPR000157">
    <property type="entry name" value="TIR_dom"/>
</dbReference>
<dbReference type="SUPFAM" id="SSF52200">
    <property type="entry name" value="Toll/Interleukin receptor TIR domain"/>
    <property type="match status" value="1"/>
</dbReference>
<evidence type="ECO:0000313" key="2">
    <source>
        <dbReference type="EMBL" id="GAI25837.1"/>
    </source>
</evidence>
<feature type="non-terminal residue" evidence="2">
    <location>
        <position position="1"/>
    </location>
</feature>
<dbReference type="InterPro" id="IPR035897">
    <property type="entry name" value="Toll_tir_struct_dom_sf"/>
</dbReference>
<gene>
    <name evidence="2" type="ORF">S06H3_26019</name>
</gene>
<reference evidence="2" key="1">
    <citation type="journal article" date="2014" name="Front. Microbiol.">
        <title>High frequency of phylogenetically diverse reductive dehalogenase-homologous genes in deep subseafloor sedimentary metagenomes.</title>
        <authorList>
            <person name="Kawai M."/>
            <person name="Futagami T."/>
            <person name="Toyoda A."/>
            <person name="Takaki Y."/>
            <person name="Nishi S."/>
            <person name="Hori S."/>
            <person name="Arai W."/>
            <person name="Tsubouchi T."/>
            <person name="Morono Y."/>
            <person name="Uchiyama I."/>
            <person name="Ito T."/>
            <person name="Fujiyama A."/>
            <person name="Inagaki F."/>
            <person name="Takami H."/>
        </authorList>
    </citation>
    <scope>NUCLEOTIDE SEQUENCE</scope>
    <source>
        <strain evidence="2">Expedition CK06-06</strain>
    </source>
</reference>
<dbReference type="GO" id="GO:0007165">
    <property type="term" value="P:signal transduction"/>
    <property type="evidence" value="ECO:0007669"/>
    <property type="project" value="InterPro"/>
</dbReference>
<proteinExistence type="predicted"/>
<dbReference type="AlphaFoldDB" id="X1M2M1"/>
<comment type="caution">
    <text evidence="2">The sequence shown here is derived from an EMBL/GenBank/DDBJ whole genome shotgun (WGS) entry which is preliminary data.</text>
</comment>
<sequence>RLKISAYMYELYLNYGQYLPETIKQVMKQSRYVVVFFTRNGIKSQWVNQEVGIAIGAAGAFQSITIPILEEGVDCKGFTEHLIHIDYKAYQPDDMISNLLWTLRQRLNKANAIRQGVRIDCICGNTTYGKLDSLDTINHLVDIGEKIARYQCPHCGEENRFDLRTWEPVL</sequence>
<dbReference type="Gene3D" id="3.40.50.10140">
    <property type="entry name" value="Toll/interleukin-1 receptor homology (TIR) domain"/>
    <property type="match status" value="1"/>
</dbReference>
<name>X1M2M1_9ZZZZ</name>